<proteinExistence type="predicted"/>
<protein>
    <submittedName>
        <fullName evidence="2">Uncharacterized protein</fullName>
    </submittedName>
</protein>
<sequence>MLAKIVAGLAGPRLAPPLAGLLRRGYAPPPPPPRPPTTSSSTRTRRAPPRRPPPPPPPQPPWRPPYRPSCSRACSSTTASATSATAVSARARPSSGILGSFRWQLIGRAIRCWWGLVCCVCGGRQMAALMAALRIVMQG</sequence>
<evidence type="ECO:0000256" key="1">
    <source>
        <dbReference type="SAM" id="MobiDB-lite"/>
    </source>
</evidence>
<dbReference type="AlphaFoldDB" id="A0A8T0TI65"/>
<dbReference type="Proteomes" id="UP000823388">
    <property type="component" value="Chromosome 4K"/>
</dbReference>
<feature type="region of interest" description="Disordered" evidence="1">
    <location>
        <begin position="19"/>
        <end position="93"/>
    </location>
</feature>
<organism evidence="2 3">
    <name type="scientific">Panicum virgatum</name>
    <name type="common">Blackwell switchgrass</name>
    <dbReference type="NCBI Taxonomy" id="38727"/>
    <lineage>
        <taxon>Eukaryota</taxon>
        <taxon>Viridiplantae</taxon>
        <taxon>Streptophyta</taxon>
        <taxon>Embryophyta</taxon>
        <taxon>Tracheophyta</taxon>
        <taxon>Spermatophyta</taxon>
        <taxon>Magnoliopsida</taxon>
        <taxon>Liliopsida</taxon>
        <taxon>Poales</taxon>
        <taxon>Poaceae</taxon>
        <taxon>PACMAD clade</taxon>
        <taxon>Panicoideae</taxon>
        <taxon>Panicodae</taxon>
        <taxon>Paniceae</taxon>
        <taxon>Panicinae</taxon>
        <taxon>Panicum</taxon>
        <taxon>Panicum sect. Hiantes</taxon>
    </lineage>
</organism>
<name>A0A8T0TI65_PANVG</name>
<comment type="caution">
    <text evidence="2">The sequence shown here is derived from an EMBL/GenBank/DDBJ whole genome shotgun (WGS) entry which is preliminary data.</text>
</comment>
<gene>
    <name evidence="2" type="ORF">PVAP13_4KG201962</name>
</gene>
<feature type="compositionally biased region" description="Pro residues" evidence="1">
    <location>
        <begin position="50"/>
        <end position="67"/>
    </location>
</feature>
<reference evidence="2" key="1">
    <citation type="submission" date="2020-05" db="EMBL/GenBank/DDBJ databases">
        <title>WGS assembly of Panicum virgatum.</title>
        <authorList>
            <person name="Lovell J.T."/>
            <person name="Jenkins J."/>
            <person name="Shu S."/>
            <person name="Juenger T.E."/>
            <person name="Schmutz J."/>
        </authorList>
    </citation>
    <scope>NUCLEOTIDE SEQUENCE</scope>
    <source>
        <strain evidence="2">AP13</strain>
    </source>
</reference>
<dbReference type="EMBL" id="CM029043">
    <property type="protein sequence ID" value="KAG2610560.1"/>
    <property type="molecule type" value="Genomic_DNA"/>
</dbReference>
<feature type="compositionally biased region" description="Low complexity" evidence="1">
    <location>
        <begin position="68"/>
        <end position="93"/>
    </location>
</feature>
<keyword evidence="3" id="KW-1185">Reference proteome</keyword>
<feature type="compositionally biased region" description="Pro residues" evidence="1">
    <location>
        <begin position="27"/>
        <end position="36"/>
    </location>
</feature>
<evidence type="ECO:0000313" key="2">
    <source>
        <dbReference type="EMBL" id="KAG2610560.1"/>
    </source>
</evidence>
<accession>A0A8T0TI65</accession>
<evidence type="ECO:0000313" key="3">
    <source>
        <dbReference type="Proteomes" id="UP000823388"/>
    </source>
</evidence>